<organism evidence="4 5">
    <name type="scientific">Streptomyces paromomycinus</name>
    <name type="common">Streptomyces rimosus subsp. paromomycinus</name>
    <dbReference type="NCBI Taxonomy" id="92743"/>
    <lineage>
        <taxon>Bacteria</taxon>
        <taxon>Bacillati</taxon>
        <taxon>Actinomycetota</taxon>
        <taxon>Actinomycetes</taxon>
        <taxon>Kitasatosporales</taxon>
        <taxon>Streptomycetaceae</taxon>
        <taxon>Streptomyces</taxon>
    </lineage>
</organism>
<dbReference type="PANTHER" id="PTHR38463:SF1">
    <property type="entry name" value="STRESS RESPONSE PROTEIN YSNF"/>
    <property type="match status" value="1"/>
</dbReference>
<evidence type="ECO:0000256" key="1">
    <source>
        <dbReference type="SAM" id="MobiDB-lite"/>
    </source>
</evidence>
<feature type="region of interest" description="Disordered" evidence="1">
    <location>
        <begin position="215"/>
        <end position="249"/>
    </location>
</feature>
<dbReference type="Gene3D" id="3.90.50.10">
    <property type="entry name" value="Photosynthetic Reaction Center, subunit H, domain 2"/>
    <property type="match status" value="1"/>
</dbReference>
<comment type="caution">
    <text evidence="4">The sequence shown here is derived from an EMBL/GenBank/DDBJ whole genome shotgun (WGS) entry which is preliminary data.</text>
</comment>
<dbReference type="Proteomes" id="UP000286746">
    <property type="component" value="Unassembled WGS sequence"/>
</dbReference>
<dbReference type="Pfam" id="PF09557">
    <property type="entry name" value="DUF2382"/>
    <property type="match status" value="1"/>
</dbReference>
<gene>
    <name evidence="4" type="ORF">GKJPGBOP_02480</name>
</gene>
<dbReference type="GO" id="GO:0030077">
    <property type="term" value="C:plasma membrane light-harvesting complex"/>
    <property type="evidence" value="ECO:0007669"/>
    <property type="project" value="InterPro"/>
</dbReference>
<feature type="compositionally biased region" description="Low complexity" evidence="1">
    <location>
        <begin position="106"/>
        <end position="123"/>
    </location>
</feature>
<dbReference type="RefSeq" id="WP_125054085.1">
    <property type="nucleotide sequence ID" value="NZ_BHZD01000001.1"/>
</dbReference>
<dbReference type="GO" id="GO:0019684">
    <property type="term" value="P:photosynthesis, light reaction"/>
    <property type="evidence" value="ECO:0007669"/>
    <property type="project" value="InterPro"/>
</dbReference>
<proteinExistence type="predicted"/>
<accession>A0A401W0J1</accession>
<name>A0A401W0J1_STREY</name>
<evidence type="ECO:0008006" key="6">
    <source>
        <dbReference type="Google" id="ProtNLM"/>
    </source>
</evidence>
<dbReference type="InterPro" id="IPR027275">
    <property type="entry name" value="PRC-brl_dom"/>
</dbReference>
<feature type="compositionally biased region" description="Basic and acidic residues" evidence="1">
    <location>
        <begin position="138"/>
        <end position="149"/>
    </location>
</feature>
<feature type="domain" description="PRC-barrel" evidence="2">
    <location>
        <begin position="11"/>
        <end position="77"/>
    </location>
</feature>
<dbReference type="InterPro" id="IPR014747">
    <property type="entry name" value="Bac_photo_RC_H_C"/>
</dbReference>
<dbReference type="PANTHER" id="PTHR38463">
    <property type="entry name" value="STRESS RESPONSE PROTEIN YSNF"/>
    <property type="match status" value="1"/>
</dbReference>
<dbReference type="Pfam" id="PF05239">
    <property type="entry name" value="PRC"/>
    <property type="match status" value="1"/>
</dbReference>
<feature type="compositionally biased region" description="Basic and acidic residues" evidence="1">
    <location>
        <begin position="278"/>
        <end position="303"/>
    </location>
</feature>
<evidence type="ECO:0000313" key="4">
    <source>
        <dbReference type="EMBL" id="GCD42806.1"/>
    </source>
</evidence>
<feature type="region of interest" description="Disordered" evidence="1">
    <location>
        <begin position="278"/>
        <end position="326"/>
    </location>
</feature>
<dbReference type="AlphaFoldDB" id="A0A401W0J1"/>
<keyword evidence="5" id="KW-1185">Reference proteome</keyword>
<feature type="compositionally biased region" description="Basic and acidic residues" evidence="1">
    <location>
        <begin position="312"/>
        <end position="326"/>
    </location>
</feature>
<evidence type="ECO:0000313" key="5">
    <source>
        <dbReference type="Proteomes" id="UP000286746"/>
    </source>
</evidence>
<sequence length="326" mass="35902">MNAPLGENPQDLTKMNVVDAEGTKVGSVQQIYRDDATDAPEWITVRTGLFGMKETFVPLAGGRRVGDELQVPYTKDQIKDAPRIDADGHLEPAEEERLYRHYGMSRPGTAPTGTVPGRTTTTGAGMGTAGAAGAAGMHRPEERRRERTESAPLAGAGAGAGAMAMSRGRDDAARSKEQNPEMLISEEHVEIGTEAHESGHARLRKHVETGEVHRSVPVSHDEARIRREKITEEDRRKARGRQPELGDGELDVTLYEEQVVVRKENVPVERIRLETERVTEQQEVNTEVHREEVEFDDGKGTGRRDRRGRGQGPERGRGGPGTERGR</sequence>
<reference evidence="4 5" key="1">
    <citation type="submission" date="2018-11" db="EMBL/GenBank/DDBJ databases">
        <title>Whole genome sequence of Streptomyces paromomycinus NBRC 15454(T).</title>
        <authorList>
            <person name="Komaki H."/>
            <person name="Tamura T."/>
        </authorList>
    </citation>
    <scope>NUCLEOTIDE SEQUENCE [LARGE SCALE GENOMIC DNA]</scope>
    <source>
        <strain evidence="4 5">NBRC 15454</strain>
    </source>
</reference>
<evidence type="ECO:0000259" key="3">
    <source>
        <dbReference type="Pfam" id="PF09557"/>
    </source>
</evidence>
<protein>
    <recommendedName>
        <fullName evidence="6">DUF2382 domain-containing protein</fullName>
    </recommendedName>
</protein>
<dbReference type="EMBL" id="BHZD01000001">
    <property type="protein sequence ID" value="GCD42806.1"/>
    <property type="molecule type" value="Genomic_DNA"/>
</dbReference>
<feature type="region of interest" description="Disordered" evidence="1">
    <location>
        <begin position="104"/>
        <end position="163"/>
    </location>
</feature>
<feature type="domain" description="DUF2382" evidence="3">
    <location>
        <begin position="184"/>
        <end position="294"/>
    </location>
</feature>
<feature type="compositionally biased region" description="Basic and acidic residues" evidence="1">
    <location>
        <begin position="215"/>
        <end position="244"/>
    </location>
</feature>
<dbReference type="SUPFAM" id="SSF50346">
    <property type="entry name" value="PRC-barrel domain"/>
    <property type="match status" value="1"/>
</dbReference>
<dbReference type="InterPro" id="IPR019060">
    <property type="entry name" value="DUF2382"/>
</dbReference>
<evidence type="ECO:0000259" key="2">
    <source>
        <dbReference type="Pfam" id="PF05239"/>
    </source>
</evidence>
<dbReference type="InterPro" id="IPR011033">
    <property type="entry name" value="PRC_barrel-like_sf"/>
</dbReference>
<dbReference type="InterPro" id="IPR052967">
    <property type="entry name" value="Stress_Response_Assoc"/>
</dbReference>